<dbReference type="RefSeq" id="WP_096870546.1">
    <property type="nucleotide sequence ID" value="NZ_CP010715.1"/>
</dbReference>
<gene>
    <name evidence="1" type="primary">phnG</name>
    <name evidence="1" type="ORF">PhaeoP13_00336</name>
</gene>
<dbReference type="Proteomes" id="UP000218606">
    <property type="component" value="Chromosome"/>
</dbReference>
<dbReference type="GO" id="GO:0019634">
    <property type="term" value="P:organic phosphonate metabolic process"/>
    <property type="evidence" value="ECO:0007669"/>
    <property type="project" value="InterPro"/>
</dbReference>
<dbReference type="InterPro" id="IPR009609">
    <property type="entry name" value="Phosphonate_metab_PhnG"/>
</dbReference>
<proteinExistence type="predicted"/>
<evidence type="ECO:0000313" key="1">
    <source>
        <dbReference type="EMBL" id="ATG42302.1"/>
    </source>
</evidence>
<reference evidence="1 2" key="1">
    <citation type="journal article" date="2017" name="Front. Microbiol.">
        <title>Phaeobacter piscinae sp. nov., a species of the Roseobacter group and potential aquaculture probiont.</title>
        <authorList>
            <person name="Sonnenschein E.C."/>
            <person name="Phippen C.B.W."/>
            <person name="Nielsen K.F."/>
            <person name="Mateiu R.V."/>
            <person name="Melchiorsen J."/>
            <person name="Gram L."/>
            <person name="Overmann J."/>
            <person name="Freese H.M."/>
        </authorList>
    </citation>
    <scope>NUCLEOTIDE SEQUENCE [LARGE SCALE GENOMIC DNA]</scope>
    <source>
        <strain evidence="1 2">P13</strain>
    </source>
</reference>
<accession>A0AAN1L984</accession>
<name>A0AAN1L984_9RHOB</name>
<organism evidence="1 2">
    <name type="scientific">Phaeobacter piscinae</name>
    <dbReference type="NCBI Taxonomy" id="1580596"/>
    <lineage>
        <taxon>Bacteria</taxon>
        <taxon>Pseudomonadati</taxon>
        <taxon>Pseudomonadota</taxon>
        <taxon>Alphaproteobacteria</taxon>
        <taxon>Rhodobacterales</taxon>
        <taxon>Roseobacteraceae</taxon>
        <taxon>Phaeobacter</taxon>
    </lineage>
</organism>
<dbReference type="NCBIfam" id="TIGR03293">
    <property type="entry name" value="PhnG_redo"/>
    <property type="match status" value="1"/>
</dbReference>
<dbReference type="GO" id="GO:0015716">
    <property type="term" value="P:organic phosphonate transport"/>
    <property type="evidence" value="ECO:0007669"/>
    <property type="project" value="InterPro"/>
</dbReference>
<evidence type="ECO:0000313" key="2">
    <source>
        <dbReference type="Proteomes" id="UP000218606"/>
    </source>
</evidence>
<sequence>MNSEKSMTAGENGNHANRKAWMSLLATADAKALQDLWQDYGGNPDHTWLRPPEVGGVMVQGRMGASGAPFNLGEMTVTRCALTLPDGTVGHGYVQGRSKGQAETAAKVDALMQTGAAEDVRRQVLSPLEAARQARKMSRAAKAAATKVDFFTMVRGED</sequence>
<dbReference type="EMBL" id="CP010767">
    <property type="protein sequence ID" value="ATG42302.1"/>
    <property type="molecule type" value="Genomic_DNA"/>
</dbReference>
<dbReference type="AlphaFoldDB" id="A0AAN1L984"/>
<protein>
    <submittedName>
        <fullName evidence="1">Protein PhnG</fullName>
    </submittedName>
</protein>
<dbReference type="Pfam" id="PF06754">
    <property type="entry name" value="PhnG"/>
    <property type="match status" value="1"/>
</dbReference>